<dbReference type="Proteomes" id="UP000676194">
    <property type="component" value="Chromosome"/>
</dbReference>
<dbReference type="AlphaFoldDB" id="A0A8E6B9U5"/>
<keyword evidence="1" id="KW-0732">Signal</keyword>
<feature type="chain" id="PRO_5034915201" evidence="1">
    <location>
        <begin position="21"/>
        <end position="182"/>
    </location>
</feature>
<name>A0A8E6B9U5_9BACT</name>
<keyword evidence="3" id="KW-1185">Reference proteome</keyword>
<evidence type="ECO:0000313" key="3">
    <source>
        <dbReference type="Proteomes" id="UP000676194"/>
    </source>
</evidence>
<evidence type="ECO:0000313" key="2">
    <source>
        <dbReference type="EMBL" id="QVL34542.1"/>
    </source>
</evidence>
<organism evidence="2 3">
    <name type="scientific">Telmatocola sphagniphila</name>
    <dbReference type="NCBI Taxonomy" id="1123043"/>
    <lineage>
        <taxon>Bacteria</taxon>
        <taxon>Pseudomonadati</taxon>
        <taxon>Planctomycetota</taxon>
        <taxon>Planctomycetia</taxon>
        <taxon>Gemmatales</taxon>
        <taxon>Gemmataceae</taxon>
    </lineage>
</organism>
<dbReference type="InterPro" id="IPR036249">
    <property type="entry name" value="Thioredoxin-like_sf"/>
</dbReference>
<feature type="signal peptide" evidence="1">
    <location>
        <begin position="1"/>
        <end position="20"/>
    </location>
</feature>
<sequence>MNFCLLVWPVVYALSSSPIALTTEWQTDYSKAKQLALEKHKPLAVFVGEGSDGWKKVSPGTSFDGTINQSLSSNFVCLYVDKATSNGKSLADALQVTEHTGLVISDKDVKLQAFNYSGTVKADELVNVITKFADGPQTVTQTESLAKPVVYTPASAVIPAAYMGGGCPNGNCPKQVQYYYGR</sequence>
<reference evidence="2" key="1">
    <citation type="submission" date="2021-05" db="EMBL/GenBank/DDBJ databases">
        <title>Complete genome sequence of the cellulolytic planctomycete Telmatocola sphagniphila SP2T and characterization of the first cellulase from planctomycetes.</title>
        <authorList>
            <person name="Rakitin A.L."/>
            <person name="Beletsky A.V."/>
            <person name="Naumoff D.G."/>
            <person name="Kulichevskaya I.S."/>
            <person name="Mardanov A.V."/>
            <person name="Ravin N.V."/>
            <person name="Dedysh S.N."/>
        </authorList>
    </citation>
    <scope>NUCLEOTIDE SEQUENCE</scope>
    <source>
        <strain evidence="2">SP2T</strain>
    </source>
</reference>
<accession>A0A8E6B9U5</accession>
<dbReference type="KEGG" id="tsph:KIH39_11725"/>
<dbReference type="RefSeq" id="WP_213499633.1">
    <property type="nucleotide sequence ID" value="NZ_CP074694.1"/>
</dbReference>
<dbReference type="SUPFAM" id="SSF52833">
    <property type="entry name" value="Thioredoxin-like"/>
    <property type="match status" value="1"/>
</dbReference>
<dbReference type="Gene3D" id="3.40.30.10">
    <property type="entry name" value="Glutaredoxin"/>
    <property type="match status" value="1"/>
</dbReference>
<evidence type="ECO:0000256" key="1">
    <source>
        <dbReference type="SAM" id="SignalP"/>
    </source>
</evidence>
<protein>
    <submittedName>
        <fullName evidence="2">Uncharacterized protein</fullName>
    </submittedName>
</protein>
<proteinExistence type="predicted"/>
<dbReference type="EMBL" id="CP074694">
    <property type="protein sequence ID" value="QVL34542.1"/>
    <property type="molecule type" value="Genomic_DNA"/>
</dbReference>
<gene>
    <name evidence="2" type="ORF">KIH39_11725</name>
</gene>